<evidence type="ECO:0000313" key="1">
    <source>
        <dbReference type="EMBL" id="CAG9769586.1"/>
    </source>
</evidence>
<proteinExistence type="predicted"/>
<name>A0A9N9MQR5_9CUCU</name>
<evidence type="ECO:0000313" key="2">
    <source>
        <dbReference type="Proteomes" id="UP001152799"/>
    </source>
</evidence>
<keyword evidence="2" id="KW-1185">Reference proteome</keyword>
<dbReference type="AlphaFoldDB" id="A0A9N9MQR5"/>
<dbReference type="EMBL" id="OU892281">
    <property type="protein sequence ID" value="CAG9769586.1"/>
    <property type="molecule type" value="Genomic_DNA"/>
</dbReference>
<dbReference type="Proteomes" id="UP001152799">
    <property type="component" value="Chromosome 5"/>
</dbReference>
<dbReference type="OrthoDB" id="6760255at2759"/>
<organism evidence="1 2">
    <name type="scientific">Ceutorhynchus assimilis</name>
    <name type="common">cabbage seed weevil</name>
    <dbReference type="NCBI Taxonomy" id="467358"/>
    <lineage>
        <taxon>Eukaryota</taxon>
        <taxon>Metazoa</taxon>
        <taxon>Ecdysozoa</taxon>
        <taxon>Arthropoda</taxon>
        <taxon>Hexapoda</taxon>
        <taxon>Insecta</taxon>
        <taxon>Pterygota</taxon>
        <taxon>Neoptera</taxon>
        <taxon>Endopterygota</taxon>
        <taxon>Coleoptera</taxon>
        <taxon>Polyphaga</taxon>
        <taxon>Cucujiformia</taxon>
        <taxon>Curculionidae</taxon>
        <taxon>Ceutorhynchinae</taxon>
        <taxon>Ceutorhynchus</taxon>
    </lineage>
</organism>
<accession>A0A9N9MQR5</accession>
<sequence length="117" mass="12789">MDQPIYLKVREIVASCCDDPILGKVEMIIGGFHMLISYLGCIGQTMAGSGLKELLSCALALNSIDKMLIGKSYSRAVRGHLLVQATLAQITLENIDITPEEKEQVVQRLQTSVEITP</sequence>
<reference evidence="1" key="1">
    <citation type="submission" date="2022-01" db="EMBL/GenBank/DDBJ databases">
        <authorList>
            <person name="King R."/>
        </authorList>
    </citation>
    <scope>NUCLEOTIDE SEQUENCE</scope>
</reference>
<gene>
    <name evidence="1" type="ORF">CEUTPL_LOCUS10092</name>
</gene>
<protein>
    <submittedName>
        <fullName evidence="1">Uncharacterized protein</fullName>
    </submittedName>
</protein>